<dbReference type="Proteomes" id="UP001595645">
    <property type="component" value="Unassembled WGS sequence"/>
</dbReference>
<gene>
    <name evidence="2" type="ORF">ACFOSH_35655</name>
</gene>
<organism evidence="2 3">
    <name type="scientific">Amycolatopsis speibonae</name>
    <dbReference type="NCBI Taxonomy" id="1450224"/>
    <lineage>
        <taxon>Bacteria</taxon>
        <taxon>Bacillati</taxon>
        <taxon>Actinomycetota</taxon>
        <taxon>Actinomycetes</taxon>
        <taxon>Pseudonocardiales</taxon>
        <taxon>Pseudonocardiaceae</taxon>
        <taxon>Amycolatopsis</taxon>
    </lineage>
</organism>
<feature type="compositionally biased region" description="Basic and acidic residues" evidence="1">
    <location>
        <begin position="199"/>
        <end position="220"/>
    </location>
</feature>
<keyword evidence="3" id="KW-1185">Reference proteome</keyword>
<accession>A0ABV7PB74</accession>
<reference evidence="3" key="1">
    <citation type="journal article" date="2019" name="Int. J. Syst. Evol. Microbiol.">
        <title>The Global Catalogue of Microorganisms (GCM) 10K type strain sequencing project: providing services to taxonomists for standard genome sequencing and annotation.</title>
        <authorList>
            <consortium name="The Broad Institute Genomics Platform"/>
            <consortium name="The Broad Institute Genome Sequencing Center for Infectious Disease"/>
            <person name="Wu L."/>
            <person name="Ma J."/>
        </authorList>
    </citation>
    <scope>NUCLEOTIDE SEQUENCE [LARGE SCALE GENOMIC DNA]</scope>
    <source>
        <strain evidence="3">CGMCC 4.7676</strain>
    </source>
</reference>
<feature type="region of interest" description="Disordered" evidence="1">
    <location>
        <begin position="197"/>
        <end position="233"/>
    </location>
</feature>
<dbReference type="EMBL" id="JBHRWK010000074">
    <property type="protein sequence ID" value="MFC3454801.1"/>
    <property type="molecule type" value="Genomic_DNA"/>
</dbReference>
<name>A0ABV7PB74_9PSEU</name>
<sequence>MTDNDELVEALRAVGILEEVLSLDAGVLHRLLGSRRPRGRGVRSAKPLDRFHRGWGHPAFLRPLLDEFRDRLENPVRKLDLRETFQVTADRCARRIVVRELTEARQDRTRTMIVAARSRPGVPPPVVVESGHCRPGTVLTLDDEGFSLTELVLDRTLRRGERLAVGFVQEYPRPMVTGCHHRKTAGYVRGARSHAVARGLDRDRDPDVPREPDSPGHDGGRSVVSDAPSAGLR</sequence>
<evidence type="ECO:0000313" key="3">
    <source>
        <dbReference type="Proteomes" id="UP001595645"/>
    </source>
</evidence>
<evidence type="ECO:0008006" key="4">
    <source>
        <dbReference type="Google" id="ProtNLM"/>
    </source>
</evidence>
<proteinExistence type="predicted"/>
<evidence type="ECO:0000256" key="1">
    <source>
        <dbReference type="SAM" id="MobiDB-lite"/>
    </source>
</evidence>
<evidence type="ECO:0000313" key="2">
    <source>
        <dbReference type="EMBL" id="MFC3454801.1"/>
    </source>
</evidence>
<comment type="caution">
    <text evidence="2">The sequence shown here is derived from an EMBL/GenBank/DDBJ whole genome shotgun (WGS) entry which is preliminary data.</text>
</comment>
<dbReference type="RefSeq" id="WP_378244644.1">
    <property type="nucleotide sequence ID" value="NZ_JBHRWK010000074.1"/>
</dbReference>
<protein>
    <recommendedName>
        <fullName evidence="4">PilZ domain-containing protein</fullName>
    </recommendedName>
</protein>